<dbReference type="PROSITE" id="PS00061">
    <property type="entry name" value="ADH_SHORT"/>
    <property type="match status" value="1"/>
</dbReference>
<dbReference type="PRINTS" id="PR00080">
    <property type="entry name" value="SDRFAMILY"/>
</dbReference>
<dbReference type="PRINTS" id="PR00081">
    <property type="entry name" value="GDHRDH"/>
</dbReference>
<organism evidence="4 5">
    <name type="scientific">Meristemomyces frigidus</name>
    <dbReference type="NCBI Taxonomy" id="1508187"/>
    <lineage>
        <taxon>Eukaryota</taxon>
        <taxon>Fungi</taxon>
        <taxon>Dikarya</taxon>
        <taxon>Ascomycota</taxon>
        <taxon>Pezizomycotina</taxon>
        <taxon>Dothideomycetes</taxon>
        <taxon>Dothideomycetidae</taxon>
        <taxon>Mycosphaerellales</taxon>
        <taxon>Teratosphaeriaceae</taxon>
        <taxon>Meristemomyces</taxon>
    </lineage>
</organism>
<dbReference type="InterPro" id="IPR036291">
    <property type="entry name" value="NAD(P)-bd_dom_sf"/>
</dbReference>
<dbReference type="AlphaFoldDB" id="A0AAN7TRR2"/>
<dbReference type="Pfam" id="PF13561">
    <property type="entry name" value="adh_short_C2"/>
    <property type="match status" value="1"/>
</dbReference>
<protein>
    <submittedName>
        <fullName evidence="4">Uncharacterized protein</fullName>
    </submittedName>
</protein>
<dbReference type="PANTHER" id="PTHR24321">
    <property type="entry name" value="DEHYDROGENASES, SHORT CHAIN"/>
    <property type="match status" value="1"/>
</dbReference>
<evidence type="ECO:0000313" key="4">
    <source>
        <dbReference type="EMBL" id="KAK5118120.1"/>
    </source>
</evidence>
<dbReference type="PANTHER" id="PTHR24321:SF8">
    <property type="entry name" value="ESTRADIOL 17-BETA-DEHYDROGENASE 8-RELATED"/>
    <property type="match status" value="1"/>
</dbReference>
<accession>A0AAN7TRR2</accession>
<evidence type="ECO:0000256" key="1">
    <source>
        <dbReference type="ARBA" id="ARBA00006484"/>
    </source>
</evidence>
<dbReference type="FunFam" id="3.40.50.720:FF:000084">
    <property type="entry name" value="Short-chain dehydrogenase reductase"/>
    <property type="match status" value="1"/>
</dbReference>
<evidence type="ECO:0000256" key="3">
    <source>
        <dbReference type="ARBA" id="ARBA00023002"/>
    </source>
</evidence>
<proteinExistence type="inferred from homology"/>
<dbReference type="CDD" id="cd05233">
    <property type="entry name" value="SDR_c"/>
    <property type="match status" value="1"/>
</dbReference>
<dbReference type="GO" id="GO:0016491">
    <property type="term" value="F:oxidoreductase activity"/>
    <property type="evidence" value="ECO:0007669"/>
    <property type="project" value="UniProtKB-KW"/>
</dbReference>
<reference evidence="4" key="1">
    <citation type="submission" date="2023-08" db="EMBL/GenBank/DDBJ databases">
        <title>Black Yeasts Isolated from many extreme environments.</title>
        <authorList>
            <person name="Coleine C."/>
            <person name="Stajich J.E."/>
            <person name="Selbmann L."/>
        </authorList>
    </citation>
    <scope>NUCLEOTIDE SEQUENCE</scope>
    <source>
        <strain evidence="4">CCFEE 5401</strain>
    </source>
</reference>
<gene>
    <name evidence="4" type="ORF">LTR62_004167</name>
</gene>
<dbReference type="EMBL" id="JAVRRL010000003">
    <property type="protein sequence ID" value="KAK5118120.1"/>
    <property type="molecule type" value="Genomic_DNA"/>
</dbReference>
<evidence type="ECO:0000256" key="2">
    <source>
        <dbReference type="ARBA" id="ARBA00022857"/>
    </source>
</evidence>
<keyword evidence="3" id="KW-0560">Oxidoreductase</keyword>
<comment type="caution">
    <text evidence="4">The sequence shown here is derived from an EMBL/GenBank/DDBJ whole genome shotgun (WGS) entry which is preliminary data.</text>
</comment>
<dbReference type="InterPro" id="IPR020904">
    <property type="entry name" value="Sc_DH/Rdtase_CS"/>
</dbReference>
<comment type="similarity">
    <text evidence="1">Belongs to the short-chain dehydrogenases/reductases (SDR) family.</text>
</comment>
<dbReference type="InterPro" id="IPR002347">
    <property type="entry name" value="SDR_fam"/>
</dbReference>
<sequence length="271" mass="28997">MSANASKNFLITGAARGIGRGLSRLLLHNGHRVFLVDINTVELINTHSNLAKTHRSNEDFKSQEVDLRHPPSITEAVEGAKNFFNGKLDVLINNAADTSAVGKSPLSALTLEEWNTSLAINLTAPMLLSQACLPLLQRSASRDSGGCIINMSSTRALMAEPNNESYSATKAGLLGFTQSLAVSLAPHGVRVNAILPGWIHVGDECAAADQSGRGWEEGLSREDHEWHLTGRVGKVEDVFRAVEYLVQAEGVSGAEMVVDGGVGRKMVYPGD</sequence>
<keyword evidence="2" id="KW-0521">NADP</keyword>
<evidence type="ECO:0000313" key="5">
    <source>
        <dbReference type="Proteomes" id="UP001310890"/>
    </source>
</evidence>
<dbReference type="SUPFAM" id="SSF51735">
    <property type="entry name" value="NAD(P)-binding Rossmann-fold domains"/>
    <property type="match status" value="1"/>
</dbReference>
<dbReference type="Proteomes" id="UP001310890">
    <property type="component" value="Unassembled WGS sequence"/>
</dbReference>
<name>A0AAN7TRR2_9PEZI</name>
<dbReference type="Gene3D" id="3.40.50.720">
    <property type="entry name" value="NAD(P)-binding Rossmann-like Domain"/>
    <property type="match status" value="1"/>
</dbReference>